<dbReference type="Proteomes" id="UP000199021">
    <property type="component" value="Unassembled WGS sequence"/>
</dbReference>
<gene>
    <name evidence="2" type="ORF">SAMN05444359_11357</name>
</gene>
<accession>A0A1H9HQP4</accession>
<feature type="coiled-coil region" evidence="1">
    <location>
        <begin position="10"/>
        <end position="37"/>
    </location>
</feature>
<organism evidence="2 3">
    <name type="scientific">Neolewinella agarilytica</name>
    <dbReference type="NCBI Taxonomy" id="478744"/>
    <lineage>
        <taxon>Bacteria</taxon>
        <taxon>Pseudomonadati</taxon>
        <taxon>Bacteroidota</taxon>
        <taxon>Saprospiria</taxon>
        <taxon>Saprospirales</taxon>
        <taxon>Lewinellaceae</taxon>
        <taxon>Neolewinella</taxon>
    </lineage>
</organism>
<dbReference type="Gene3D" id="1.20.120.450">
    <property type="entry name" value="dinb family like domain"/>
    <property type="match status" value="1"/>
</dbReference>
<evidence type="ECO:0000313" key="3">
    <source>
        <dbReference type="Proteomes" id="UP000199021"/>
    </source>
</evidence>
<reference evidence="3" key="1">
    <citation type="submission" date="2016-10" db="EMBL/GenBank/DDBJ databases">
        <authorList>
            <person name="Varghese N."/>
            <person name="Submissions S."/>
        </authorList>
    </citation>
    <scope>NUCLEOTIDE SEQUENCE [LARGE SCALE GENOMIC DNA]</scope>
    <source>
        <strain evidence="3">DSM 24740</strain>
    </source>
</reference>
<dbReference type="SUPFAM" id="SSF109854">
    <property type="entry name" value="DinB/YfiT-like putative metalloenzymes"/>
    <property type="match status" value="1"/>
</dbReference>
<dbReference type="Pfam" id="PF07609">
    <property type="entry name" value="DUF1572"/>
    <property type="match status" value="1"/>
</dbReference>
<dbReference type="RefSeq" id="WP_090169067.1">
    <property type="nucleotide sequence ID" value="NZ_FOFB01000013.1"/>
</dbReference>
<evidence type="ECO:0000313" key="2">
    <source>
        <dbReference type="EMBL" id="SEQ64669.1"/>
    </source>
</evidence>
<dbReference type="STRING" id="478744.SAMN05444359_11357"/>
<name>A0A1H9HQP4_9BACT</name>
<dbReference type="AlphaFoldDB" id="A0A1H9HQP4"/>
<evidence type="ECO:0008006" key="4">
    <source>
        <dbReference type="Google" id="ProtNLM"/>
    </source>
</evidence>
<dbReference type="EMBL" id="FOFB01000013">
    <property type="protein sequence ID" value="SEQ64669.1"/>
    <property type="molecule type" value="Genomic_DNA"/>
</dbReference>
<dbReference type="InterPro" id="IPR011466">
    <property type="entry name" value="DUF1572"/>
</dbReference>
<dbReference type="OrthoDB" id="893570at2"/>
<proteinExistence type="predicted"/>
<dbReference type="InParanoid" id="A0A1H9HQP4"/>
<evidence type="ECO:0000256" key="1">
    <source>
        <dbReference type="SAM" id="Coils"/>
    </source>
</evidence>
<keyword evidence="3" id="KW-1185">Reference proteome</keyword>
<protein>
    <recommendedName>
        <fullName evidence="4">DinB superfamily protein</fullName>
    </recommendedName>
</protein>
<keyword evidence="1" id="KW-0175">Coiled coil</keyword>
<dbReference type="InterPro" id="IPR034660">
    <property type="entry name" value="DinB/YfiT-like"/>
</dbReference>
<sequence length="152" mass="17134">MASSLIGVLKILFTRDLTKLREEISRYENEENLWRVAPGTTNSGGNLCLHLIGNLNTYIAAEFGGTGYVRDRAHEFAGKDIPVAELLVMIDRTIVDVNKGLDEVAEEQLLQDYPQLVFAEKTTTEYFLVHLAGHLSYHLGQINYHRRMLEAG</sequence>